<comment type="caution">
    <text evidence="1">The sequence shown here is derived from an EMBL/GenBank/DDBJ whole genome shotgun (WGS) entry which is preliminary data.</text>
</comment>
<keyword evidence="2" id="KW-1185">Reference proteome</keyword>
<protein>
    <submittedName>
        <fullName evidence="1">Uncharacterized protein</fullName>
    </submittedName>
</protein>
<dbReference type="Proteomes" id="UP000775213">
    <property type="component" value="Unassembled WGS sequence"/>
</dbReference>
<proteinExistence type="predicted"/>
<accession>A0AAV7H236</accession>
<gene>
    <name evidence="1" type="ORF">IEQ34_009503</name>
</gene>
<evidence type="ECO:0000313" key="2">
    <source>
        <dbReference type="Proteomes" id="UP000775213"/>
    </source>
</evidence>
<dbReference type="EMBL" id="JAGFBR010000009">
    <property type="protein sequence ID" value="KAH0461928.1"/>
    <property type="molecule type" value="Genomic_DNA"/>
</dbReference>
<name>A0AAV7H236_DENCH</name>
<reference evidence="1 2" key="1">
    <citation type="journal article" date="2021" name="Hortic Res">
        <title>Chromosome-scale assembly of the Dendrobium chrysotoxum genome enhances the understanding of orchid evolution.</title>
        <authorList>
            <person name="Zhang Y."/>
            <person name="Zhang G.Q."/>
            <person name="Zhang D."/>
            <person name="Liu X.D."/>
            <person name="Xu X.Y."/>
            <person name="Sun W.H."/>
            <person name="Yu X."/>
            <person name="Zhu X."/>
            <person name="Wang Z.W."/>
            <person name="Zhao X."/>
            <person name="Zhong W.Y."/>
            <person name="Chen H."/>
            <person name="Yin W.L."/>
            <person name="Huang T."/>
            <person name="Niu S.C."/>
            <person name="Liu Z.J."/>
        </authorList>
    </citation>
    <scope>NUCLEOTIDE SEQUENCE [LARGE SCALE GENOMIC DNA]</scope>
    <source>
        <strain evidence="1">Lindl</strain>
    </source>
</reference>
<evidence type="ECO:0000313" key="1">
    <source>
        <dbReference type="EMBL" id="KAH0461928.1"/>
    </source>
</evidence>
<sequence>MLYGTVVTSEMMVAFEGKKGTGDRAVITPLMGSRVRLTAPRLFGARPVVWYRVVTSLPVGGIRWRSDHERYSSRTW</sequence>
<dbReference type="AlphaFoldDB" id="A0AAV7H236"/>
<organism evidence="1 2">
    <name type="scientific">Dendrobium chrysotoxum</name>
    <name type="common">Orchid</name>
    <dbReference type="NCBI Taxonomy" id="161865"/>
    <lineage>
        <taxon>Eukaryota</taxon>
        <taxon>Viridiplantae</taxon>
        <taxon>Streptophyta</taxon>
        <taxon>Embryophyta</taxon>
        <taxon>Tracheophyta</taxon>
        <taxon>Spermatophyta</taxon>
        <taxon>Magnoliopsida</taxon>
        <taxon>Liliopsida</taxon>
        <taxon>Asparagales</taxon>
        <taxon>Orchidaceae</taxon>
        <taxon>Epidendroideae</taxon>
        <taxon>Malaxideae</taxon>
        <taxon>Dendrobiinae</taxon>
        <taxon>Dendrobium</taxon>
    </lineage>
</organism>